<feature type="signal peptide" evidence="8">
    <location>
        <begin position="1"/>
        <end position="26"/>
    </location>
</feature>
<dbReference type="InterPro" id="IPR001087">
    <property type="entry name" value="GDSL"/>
</dbReference>
<dbReference type="AlphaFoldDB" id="A0AAV6HTK4"/>
<dbReference type="Proteomes" id="UP000823749">
    <property type="component" value="Chromosome 13"/>
</dbReference>
<keyword evidence="10" id="KW-1185">Reference proteome</keyword>
<evidence type="ECO:0000256" key="1">
    <source>
        <dbReference type="ARBA" id="ARBA00004613"/>
    </source>
</evidence>
<evidence type="ECO:0008006" key="11">
    <source>
        <dbReference type="Google" id="ProtNLM"/>
    </source>
</evidence>
<dbReference type="Pfam" id="PF00657">
    <property type="entry name" value="Lipase_GDSL"/>
    <property type="match status" value="1"/>
</dbReference>
<keyword evidence="3" id="KW-0964">Secreted</keyword>
<evidence type="ECO:0000256" key="3">
    <source>
        <dbReference type="ARBA" id="ARBA00022525"/>
    </source>
</evidence>
<dbReference type="PANTHER" id="PTHR45650:SF80">
    <property type="entry name" value="FINGER PROTEIN, PUTATIVE-RELATED"/>
    <property type="match status" value="1"/>
</dbReference>
<evidence type="ECO:0000256" key="7">
    <source>
        <dbReference type="ARBA" id="ARBA00023098"/>
    </source>
</evidence>
<keyword evidence="7" id="KW-0443">Lipid metabolism</keyword>
<dbReference type="GO" id="GO:0016042">
    <property type="term" value="P:lipid catabolic process"/>
    <property type="evidence" value="ECO:0007669"/>
    <property type="project" value="UniProtKB-KW"/>
</dbReference>
<dbReference type="Gene3D" id="3.40.50.1110">
    <property type="entry name" value="SGNH hydrolase"/>
    <property type="match status" value="1"/>
</dbReference>
<evidence type="ECO:0000313" key="9">
    <source>
        <dbReference type="EMBL" id="KAG5517090.1"/>
    </source>
</evidence>
<dbReference type="GO" id="GO:0005576">
    <property type="term" value="C:extracellular region"/>
    <property type="evidence" value="ECO:0007669"/>
    <property type="project" value="UniProtKB-SubCell"/>
</dbReference>
<dbReference type="GO" id="GO:0016788">
    <property type="term" value="F:hydrolase activity, acting on ester bonds"/>
    <property type="evidence" value="ECO:0007669"/>
    <property type="project" value="InterPro"/>
</dbReference>
<dbReference type="PANTHER" id="PTHR45650">
    <property type="entry name" value="GDSL-LIKE LIPASE/ACYLHYDROLASE-RELATED"/>
    <property type="match status" value="1"/>
</dbReference>
<proteinExistence type="inferred from homology"/>
<feature type="chain" id="PRO_5043753325" description="GDSL esterase/lipase" evidence="8">
    <location>
        <begin position="27"/>
        <end position="355"/>
    </location>
</feature>
<organism evidence="9 10">
    <name type="scientific">Rhododendron griersonianum</name>
    <dbReference type="NCBI Taxonomy" id="479676"/>
    <lineage>
        <taxon>Eukaryota</taxon>
        <taxon>Viridiplantae</taxon>
        <taxon>Streptophyta</taxon>
        <taxon>Embryophyta</taxon>
        <taxon>Tracheophyta</taxon>
        <taxon>Spermatophyta</taxon>
        <taxon>Magnoliopsida</taxon>
        <taxon>eudicotyledons</taxon>
        <taxon>Gunneridae</taxon>
        <taxon>Pentapetalae</taxon>
        <taxon>asterids</taxon>
        <taxon>Ericales</taxon>
        <taxon>Ericaceae</taxon>
        <taxon>Ericoideae</taxon>
        <taxon>Rhodoreae</taxon>
        <taxon>Rhododendron</taxon>
    </lineage>
</organism>
<accession>A0AAV6HTK4</accession>
<evidence type="ECO:0000256" key="8">
    <source>
        <dbReference type="SAM" id="SignalP"/>
    </source>
</evidence>
<keyword evidence="4 8" id="KW-0732">Signal</keyword>
<name>A0AAV6HTK4_9ERIC</name>
<gene>
    <name evidence="9" type="ORF">RHGRI_037743</name>
</gene>
<comment type="similarity">
    <text evidence="2">Belongs to the 'GDSL' lipolytic enzyme family.</text>
</comment>
<comment type="subcellular location">
    <subcellularLocation>
        <location evidence="1">Secreted</location>
    </subcellularLocation>
</comment>
<reference evidence="9 10" key="1">
    <citation type="submission" date="2020-08" db="EMBL/GenBank/DDBJ databases">
        <title>Plant Genome Project.</title>
        <authorList>
            <person name="Zhang R.-G."/>
        </authorList>
    </citation>
    <scope>NUCLEOTIDE SEQUENCE [LARGE SCALE GENOMIC DNA]</scope>
    <source>
        <strain evidence="9">WSP0</strain>
        <tissue evidence="9">Leaf</tissue>
    </source>
</reference>
<dbReference type="EMBL" id="JACTNZ010000013">
    <property type="protein sequence ID" value="KAG5517090.1"/>
    <property type="molecule type" value="Genomic_DNA"/>
</dbReference>
<evidence type="ECO:0000256" key="5">
    <source>
        <dbReference type="ARBA" id="ARBA00022801"/>
    </source>
</evidence>
<evidence type="ECO:0000256" key="2">
    <source>
        <dbReference type="ARBA" id="ARBA00008668"/>
    </source>
</evidence>
<sequence length="355" mass="39089">MATKLETWLILLLMPSFLSLQYFVVAKPQVPCYFIFGDSAVDNGNNLALRTLAKANFKPYGIDLPAGVPTGRFTNGRTSTDLLAELLGFTTYPPPYVTASGKEILTGVNYGSSGAGIRKESGRHLGGRITMDKQLKQHLLIVARIADILGSRELAGKYVNKCIYSVTLGSNDYVNNYYIPVTYPNGALYTQDRWAAILIQRYGEQLRVTKKIVIFSLERLGCAPVVVAEFGGHRNPDDASCVEHVNRAAELFNGRLMTLVDELNTELPDAKFVYVDVFTLSLKVLNAPCCKLLTGIVGVCLPGKVPCEDRDDYVFWDGYHTTEAVNKIIANNSYNAMSPDGVYPINIAQLAQLQI</sequence>
<dbReference type="InterPro" id="IPR051238">
    <property type="entry name" value="GDSL_esterase/lipase"/>
</dbReference>
<dbReference type="InterPro" id="IPR035669">
    <property type="entry name" value="SGNH_plant_lipase-like"/>
</dbReference>
<dbReference type="SUPFAM" id="SSF52266">
    <property type="entry name" value="SGNH hydrolase"/>
    <property type="match status" value="1"/>
</dbReference>
<dbReference type="CDD" id="cd01837">
    <property type="entry name" value="SGNH_plant_lipase_like"/>
    <property type="match status" value="1"/>
</dbReference>
<keyword evidence="5" id="KW-0378">Hydrolase</keyword>
<evidence type="ECO:0000256" key="6">
    <source>
        <dbReference type="ARBA" id="ARBA00022963"/>
    </source>
</evidence>
<comment type="caution">
    <text evidence="9">The sequence shown here is derived from an EMBL/GenBank/DDBJ whole genome shotgun (WGS) entry which is preliminary data.</text>
</comment>
<evidence type="ECO:0000256" key="4">
    <source>
        <dbReference type="ARBA" id="ARBA00022729"/>
    </source>
</evidence>
<evidence type="ECO:0000313" key="10">
    <source>
        <dbReference type="Proteomes" id="UP000823749"/>
    </source>
</evidence>
<dbReference type="InterPro" id="IPR036514">
    <property type="entry name" value="SGNH_hydro_sf"/>
</dbReference>
<protein>
    <recommendedName>
        <fullName evidence="11">GDSL esterase/lipase</fullName>
    </recommendedName>
</protein>
<keyword evidence="6" id="KW-0442">Lipid degradation</keyword>